<name>A0A1M5PT61_9FIRM</name>
<sequence length="150" mass="18008">MVFDLYRSFRRWQDFGQILTFIGDVIFSLISIVILFYFFERANALDFRFYIIWGSLLGLGLYLKIFSVFTLRACFGFYRLISYLAKLIHRSIKIPIRGLVIIMRPPYAILHWLSLLLYRIGEVILLKRARRVKRRLRNWWKGLLPPRTNG</sequence>
<feature type="transmembrane region" description="Helical" evidence="1">
    <location>
        <begin position="51"/>
        <end position="71"/>
    </location>
</feature>
<dbReference type="InterPro" id="IPR019074">
    <property type="entry name" value="YabQ"/>
</dbReference>
<dbReference type="NCBIfam" id="TIGR02893">
    <property type="entry name" value="spore_yabQ"/>
    <property type="match status" value="1"/>
</dbReference>
<organism evidence="2 3">
    <name type="scientific">Desulfosporosinus lacus DSM 15449</name>
    <dbReference type="NCBI Taxonomy" id="1121420"/>
    <lineage>
        <taxon>Bacteria</taxon>
        <taxon>Bacillati</taxon>
        <taxon>Bacillota</taxon>
        <taxon>Clostridia</taxon>
        <taxon>Eubacteriales</taxon>
        <taxon>Desulfitobacteriaceae</taxon>
        <taxon>Desulfosporosinus</taxon>
    </lineage>
</organism>
<feature type="transmembrane region" description="Helical" evidence="1">
    <location>
        <begin position="109"/>
        <end position="126"/>
    </location>
</feature>
<dbReference type="AlphaFoldDB" id="A0A1M5PT61"/>
<evidence type="ECO:0000313" key="3">
    <source>
        <dbReference type="Proteomes" id="UP000183954"/>
    </source>
</evidence>
<keyword evidence="3" id="KW-1185">Reference proteome</keyword>
<gene>
    <name evidence="2" type="ORF">SAMN02746098_00026</name>
</gene>
<dbReference type="STRING" id="1121420.SAMN02746098_00026"/>
<accession>A0A1M5PT61</accession>
<evidence type="ECO:0000313" key="2">
    <source>
        <dbReference type="EMBL" id="SHH05137.1"/>
    </source>
</evidence>
<keyword evidence="1" id="KW-0812">Transmembrane</keyword>
<dbReference type="Pfam" id="PF09578">
    <property type="entry name" value="Spore_YabQ"/>
    <property type="match status" value="1"/>
</dbReference>
<dbReference type="EMBL" id="FQXJ01000003">
    <property type="protein sequence ID" value="SHH05137.1"/>
    <property type="molecule type" value="Genomic_DNA"/>
</dbReference>
<protein>
    <submittedName>
        <fullName evidence="2">Spore cortex protein YabQ (Spore_YabQ)</fullName>
    </submittedName>
</protein>
<dbReference type="Proteomes" id="UP000183954">
    <property type="component" value="Unassembled WGS sequence"/>
</dbReference>
<keyword evidence="1" id="KW-1133">Transmembrane helix</keyword>
<feature type="transmembrane region" description="Helical" evidence="1">
    <location>
        <begin position="21"/>
        <end position="39"/>
    </location>
</feature>
<proteinExistence type="predicted"/>
<keyword evidence="1" id="KW-0472">Membrane</keyword>
<reference evidence="3" key="1">
    <citation type="submission" date="2016-11" db="EMBL/GenBank/DDBJ databases">
        <authorList>
            <person name="Varghese N."/>
            <person name="Submissions S."/>
        </authorList>
    </citation>
    <scope>NUCLEOTIDE SEQUENCE [LARGE SCALE GENOMIC DNA]</scope>
    <source>
        <strain evidence="3">DSM 15449</strain>
    </source>
</reference>
<evidence type="ECO:0000256" key="1">
    <source>
        <dbReference type="SAM" id="Phobius"/>
    </source>
</evidence>